<sequence>ICEERLAKAYAINEVALNKRDRTIRILVKKLESNDTEMSSSSKLKGNDSCPLHRNIPNLNPFAQGILDQINEFTIENDAIRKKVIEWGAINIDLTSEIEPNETPFVEDENSEWNTKRCERENEKLAAFLAQNKTIPDDLNEEELGGKLALFDAVNGSGERYSKEELNDTARSMEASEMLNITSTADLLSKSLVLTEDLGEVKKKLSVLQSACARLL</sequence>
<reference evidence="1 2" key="2">
    <citation type="submission" date="2018-08" db="EMBL/GenBank/DDBJ databases">
        <authorList>
            <person name="Laetsch R D."/>
            <person name="Stevens L."/>
            <person name="Kumar S."/>
            <person name="Blaxter L. M."/>
        </authorList>
    </citation>
    <scope>NUCLEOTIDE SEQUENCE [LARGE SCALE GENOMIC DNA]</scope>
</reference>
<evidence type="ECO:0000313" key="2">
    <source>
        <dbReference type="Proteomes" id="UP000271087"/>
    </source>
</evidence>
<dbReference type="EMBL" id="UYRW01000016">
    <property type="protein sequence ID" value="VDK61593.1"/>
    <property type="molecule type" value="Genomic_DNA"/>
</dbReference>
<reference evidence="3" key="1">
    <citation type="submission" date="2016-06" db="UniProtKB">
        <authorList>
            <consortium name="WormBaseParasite"/>
        </authorList>
    </citation>
    <scope>IDENTIFICATION</scope>
</reference>
<dbReference type="OrthoDB" id="5823734at2759"/>
<dbReference type="WBParaSite" id="nOo.2.0.1.t00187-RA">
    <property type="protein sequence ID" value="nOo.2.0.1.t00187-RA"/>
    <property type="gene ID" value="nOo.2.0.1.g00187"/>
</dbReference>
<gene>
    <name evidence="1" type="ORF">NOO_LOCUS187</name>
</gene>
<dbReference type="Proteomes" id="UP000271087">
    <property type="component" value="Unassembled WGS sequence"/>
</dbReference>
<keyword evidence="2" id="KW-1185">Reference proteome</keyword>
<name>A0A182DX17_ONCOC</name>
<evidence type="ECO:0000313" key="3">
    <source>
        <dbReference type="WBParaSite" id="nOo.2.0.1.t00187-RA"/>
    </source>
</evidence>
<dbReference type="AlphaFoldDB" id="A0A182DX17"/>
<dbReference type="STRING" id="42157.A0A182DX17"/>
<protein>
    <submittedName>
        <fullName evidence="3">HAUS augmin-like complex subunit 6</fullName>
    </submittedName>
</protein>
<organism evidence="3">
    <name type="scientific">Onchocerca ochengi</name>
    <name type="common">Filarial nematode worm</name>
    <dbReference type="NCBI Taxonomy" id="42157"/>
    <lineage>
        <taxon>Eukaryota</taxon>
        <taxon>Metazoa</taxon>
        <taxon>Ecdysozoa</taxon>
        <taxon>Nematoda</taxon>
        <taxon>Chromadorea</taxon>
        <taxon>Rhabditida</taxon>
        <taxon>Spirurina</taxon>
        <taxon>Spiruromorpha</taxon>
        <taxon>Filarioidea</taxon>
        <taxon>Onchocercidae</taxon>
        <taxon>Onchocerca</taxon>
    </lineage>
</organism>
<accession>A0A182DX17</accession>
<proteinExistence type="predicted"/>
<evidence type="ECO:0000313" key="1">
    <source>
        <dbReference type="EMBL" id="VDK61593.1"/>
    </source>
</evidence>